<dbReference type="Gramene" id="QL06p015367:mrna">
    <property type="protein sequence ID" value="QL06p015367:mrna"/>
    <property type="gene ID" value="QL06p015367"/>
</dbReference>
<organism evidence="1 2">
    <name type="scientific">Quercus lobata</name>
    <name type="common">Valley oak</name>
    <dbReference type="NCBI Taxonomy" id="97700"/>
    <lineage>
        <taxon>Eukaryota</taxon>
        <taxon>Viridiplantae</taxon>
        <taxon>Streptophyta</taxon>
        <taxon>Embryophyta</taxon>
        <taxon>Tracheophyta</taxon>
        <taxon>Spermatophyta</taxon>
        <taxon>Magnoliopsida</taxon>
        <taxon>eudicotyledons</taxon>
        <taxon>Gunneridae</taxon>
        <taxon>Pentapetalae</taxon>
        <taxon>rosids</taxon>
        <taxon>fabids</taxon>
        <taxon>Fagales</taxon>
        <taxon>Fagaceae</taxon>
        <taxon>Quercus</taxon>
    </lineage>
</organism>
<reference evidence="1 2" key="1">
    <citation type="journal article" date="2016" name="G3 (Bethesda)">
        <title>First Draft Assembly and Annotation of the Genome of a California Endemic Oak Quercus lobata Nee (Fagaceae).</title>
        <authorList>
            <person name="Sork V.L."/>
            <person name="Fitz-Gibbon S.T."/>
            <person name="Puiu D."/>
            <person name="Crepeau M."/>
            <person name="Gugger P.F."/>
            <person name="Sherman R."/>
            <person name="Stevens K."/>
            <person name="Langley C.H."/>
            <person name="Pellegrini M."/>
            <person name="Salzberg S.L."/>
        </authorList>
    </citation>
    <scope>NUCLEOTIDE SEQUENCE [LARGE SCALE GENOMIC DNA]</scope>
    <source>
        <strain evidence="1 2">cv. SW786</strain>
    </source>
</reference>
<reference evidence="1" key="2">
    <citation type="submission" date="2021-01" db="UniProtKB">
        <authorList>
            <consortium name="EnsemblPlants"/>
        </authorList>
    </citation>
    <scope>IDENTIFICATION</scope>
</reference>
<sequence>MASNKIVLASAQQPIKAELSVLTMSDEQITNHIYAIHVHANDDNVDEDFLFAIVENILKCATVVANNVMLR</sequence>
<dbReference type="EnsemblPlants" id="QL06p015367:mrna">
    <property type="protein sequence ID" value="QL06p015367:mrna"/>
    <property type="gene ID" value="QL06p015367"/>
</dbReference>
<name>A0A7N2R697_QUELO</name>
<proteinExistence type="predicted"/>
<keyword evidence="2" id="KW-1185">Reference proteome</keyword>
<evidence type="ECO:0000313" key="2">
    <source>
        <dbReference type="Proteomes" id="UP000594261"/>
    </source>
</evidence>
<dbReference type="AlphaFoldDB" id="A0A7N2R697"/>
<evidence type="ECO:0000313" key="1">
    <source>
        <dbReference type="EnsemblPlants" id="QL06p015367:mrna"/>
    </source>
</evidence>
<accession>A0A7N2R697</accession>
<dbReference type="EMBL" id="LRBV02000006">
    <property type="status" value="NOT_ANNOTATED_CDS"/>
    <property type="molecule type" value="Genomic_DNA"/>
</dbReference>
<protein>
    <submittedName>
        <fullName evidence="1">Uncharacterized protein</fullName>
    </submittedName>
</protein>
<dbReference type="InParanoid" id="A0A7N2R697"/>
<dbReference type="Proteomes" id="UP000594261">
    <property type="component" value="Chromosome 6"/>
</dbReference>